<evidence type="ECO:0000313" key="14">
    <source>
        <dbReference type="EMBL" id="VTN11072.1"/>
    </source>
</evidence>
<reference evidence="14 15" key="1">
    <citation type="submission" date="2019-04" db="EMBL/GenBank/DDBJ databases">
        <authorList>
            <consortium name="Pathogen Informatics"/>
        </authorList>
    </citation>
    <scope>NUCLEOTIDE SEQUENCE [LARGE SCALE GENOMIC DNA]</scope>
    <source>
        <strain evidence="14 15">NCTC9185</strain>
    </source>
</reference>
<dbReference type="GO" id="GO:0009297">
    <property type="term" value="P:pilus assembly"/>
    <property type="evidence" value="ECO:0007669"/>
    <property type="project" value="InterPro"/>
</dbReference>
<keyword evidence="6 10" id="KW-0812">Transmembrane</keyword>
<protein>
    <submittedName>
        <fullName evidence="14">Outer membrane usher protein fimD</fullName>
    </submittedName>
</protein>
<proteinExistence type="inferred from homology"/>
<evidence type="ECO:0000259" key="13">
    <source>
        <dbReference type="Pfam" id="PF13954"/>
    </source>
</evidence>
<dbReference type="PROSITE" id="PS01151">
    <property type="entry name" value="FIMBRIAL_USHER"/>
    <property type="match status" value="1"/>
</dbReference>
<evidence type="ECO:0000256" key="8">
    <source>
        <dbReference type="ARBA" id="ARBA00023136"/>
    </source>
</evidence>
<keyword evidence="3 10" id="KW-0813">Transport</keyword>
<dbReference type="Proteomes" id="UP000339249">
    <property type="component" value="Unassembled WGS sequence"/>
</dbReference>
<evidence type="ECO:0000256" key="11">
    <source>
        <dbReference type="SAM" id="SignalP"/>
    </source>
</evidence>
<dbReference type="Pfam" id="PF00577">
    <property type="entry name" value="Usher"/>
    <property type="match status" value="1"/>
</dbReference>
<dbReference type="InterPro" id="IPR042186">
    <property type="entry name" value="FimD_plug_dom"/>
</dbReference>
<name>A0A4U9D1P0_RAOTE</name>
<evidence type="ECO:0000256" key="4">
    <source>
        <dbReference type="ARBA" id="ARBA00022452"/>
    </source>
</evidence>
<keyword evidence="8 10" id="KW-0472">Membrane</keyword>
<dbReference type="RefSeq" id="WP_143992655.1">
    <property type="nucleotide sequence ID" value="NZ_JBFPGJ010000003.1"/>
</dbReference>
<dbReference type="Pfam" id="PF13953">
    <property type="entry name" value="PapC_C"/>
    <property type="match status" value="1"/>
</dbReference>
<feature type="domain" description="PapC N-terminal" evidence="13">
    <location>
        <begin position="27"/>
        <end position="162"/>
    </location>
</feature>
<sequence length="847" mass="93056">MDIVKLRYLFSALLMTITAAAESAERYNARFLNGIDQNALRDFAASESDVLPGRYYVNIYINEKLVDSREITFSADAINGRLAPCISAEEYIHYGVKINDDSQRCYPLVDNLTQARLEVDIASHRLAITLPQQFVLTRPYDYVSPALFDDGINAAFINYNYTHDETHGDWGSDRYQYLSLNSGLNLGAWRLRNSAYWNKTSDQTDRWKSLSSTLETSIIAWRSRLEIGQTSTDASVFDSIQFRGAQLGSDSEMLPGSQTGYAPVIRGVANSNARVEVRQNKYVIFSENVPPGPFEISDISAVNRSGDFTVTVIEADGSHNTFTVAYTTLPKLVRSGMWNYQISAGRYHDGVDGYAPDFMQSTLSFGLNNAFTLYGGGLAAENYRAGAAGVGINMGNAGAVSADYTFASTLLADGRRRDGGSIRFLYAKSFLATSTDFQVAGYRYSTAGYYSFSDAVIERRRWHDGSYTNYRWPADDDPYRWQNDRPDTYYSTSLYNKKNRLDISASQKIGKHSSFYLNFSQQKYWNSASSDLSLQSGFSSSIGKINYGIYYQNSRNHYTRNDNSLNLRLSVPFNFADSNSITASMSLSHSKSAGTTEQAGLNGSLLDDGRLSYALSTAYDQATKSTNSASLGYQGQYGNVYAGYAYNNASRQVSANLAGGMVAHRGGITLSQPLGTTFSLVEARGAEGVGISNQTGVKINRYGYAVVPQTLPWRPNAVELNTQDFDEWLDVPNAVSSTVPTRGAIALVKFEAYRGQSVLIHGSRANGDYPPPGALLYTADGRNNGLVGPGGEMFVSGVNPGDILRVKWGELPEESCTITLPAAGPNEPTPIAYRELTLVCADNLPRP</sequence>
<dbReference type="PANTHER" id="PTHR30451">
    <property type="entry name" value="OUTER MEMBRANE USHER PROTEIN"/>
    <property type="match status" value="1"/>
</dbReference>
<evidence type="ECO:0000259" key="12">
    <source>
        <dbReference type="Pfam" id="PF13953"/>
    </source>
</evidence>
<evidence type="ECO:0000256" key="10">
    <source>
        <dbReference type="RuleBase" id="RU003884"/>
    </source>
</evidence>
<evidence type="ECO:0000256" key="9">
    <source>
        <dbReference type="ARBA" id="ARBA00023237"/>
    </source>
</evidence>
<dbReference type="EMBL" id="CABDVU010000001">
    <property type="protein sequence ID" value="VTN11072.1"/>
    <property type="molecule type" value="Genomic_DNA"/>
</dbReference>
<dbReference type="GO" id="GO:0015473">
    <property type="term" value="F:fimbrial usher porin activity"/>
    <property type="evidence" value="ECO:0007669"/>
    <property type="project" value="InterPro"/>
</dbReference>
<dbReference type="PANTHER" id="PTHR30451:SF21">
    <property type="entry name" value="FIMBRIAL USHER DOMAIN-CONTAINING PROTEIN YDET-RELATED"/>
    <property type="match status" value="1"/>
</dbReference>
<dbReference type="FunFam" id="2.60.40.3110:FF:000001">
    <property type="entry name" value="Putative fimbrial outer membrane usher"/>
    <property type="match status" value="1"/>
</dbReference>
<evidence type="ECO:0000256" key="5">
    <source>
        <dbReference type="ARBA" id="ARBA00022558"/>
    </source>
</evidence>
<organism evidence="14 15">
    <name type="scientific">Raoultella terrigena</name>
    <name type="common">Klebsiella terrigena</name>
    <dbReference type="NCBI Taxonomy" id="577"/>
    <lineage>
        <taxon>Bacteria</taxon>
        <taxon>Pseudomonadati</taxon>
        <taxon>Pseudomonadota</taxon>
        <taxon>Gammaproteobacteria</taxon>
        <taxon>Enterobacterales</taxon>
        <taxon>Enterobacteriaceae</taxon>
        <taxon>Klebsiella/Raoultella group</taxon>
        <taxon>Raoultella</taxon>
    </lineage>
</organism>
<dbReference type="InterPro" id="IPR025949">
    <property type="entry name" value="PapC-like_C"/>
</dbReference>
<feature type="signal peptide" evidence="11">
    <location>
        <begin position="1"/>
        <end position="21"/>
    </location>
</feature>
<evidence type="ECO:0000256" key="3">
    <source>
        <dbReference type="ARBA" id="ARBA00022448"/>
    </source>
</evidence>
<evidence type="ECO:0000313" key="15">
    <source>
        <dbReference type="Proteomes" id="UP000339249"/>
    </source>
</evidence>
<gene>
    <name evidence="14" type="primary">fimD_1</name>
    <name evidence="14" type="ORF">NCTC9185_03015</name>
</gene>
<feature type="domain" description="PapC-like C-terminal" evidence="12">
    <location>
        <begin position="760"/>
        <end position="819"/>
    </location>
</feature>
<evidence type="ECO:0000256" key="6">
    <source>
        <dbReference type="ARBA" id="ARBA00022692"/>
    </source>
</evidence>
<dbReference type="InterPro" id="IPR018030">
    <property type="entry name" value="Fimbrial_membr_usher_CS"/>
</dbReference>
<dbReference type="Gene3D" id="2.60.40.2610">
    <property type="entry name" value="Outer membrane usher protein FimD, plug domain"/>
    <property type="match status" value="1"/>
</dbReference>
<evidence type="ECO:0000256" key="7">
    <source>
        <dbReference type="ARBA" id="ARBA00022729"/>
    </source>
</evidence>
<evidence type="ECO:0000256" key="2">
    <source>
        <dbReference type="ARBA" id="ARBA00008064"/>
    </source>
</evidence>
<dbReference type="SUPFAM" id="SSF141729">
    <property type="entry name" value="FimD N-terminal domain-like"/>
    <property type="match status" value="1"/>
</dbReference>
<dbReference type="AlphaFoldDB" id="A0A4U9D1P0"/>
<dbReference type="InterPro" id="IPR043142">
    <property type="entry name" value="PapC-like_C_sf"/>
</dbReference>
<keyword evidence="7 11" id="KW-0732">Signal</keyword>
<dbReference type="Gene3D" id="2.60.40.2070">
    <property type="match status" value="1"/>
</dbReference>
<comment type="similarity">
    <text evidence="2 10">Belongs to the fimbrial export usher family.</text>
</comment>
<dbReference type="InterPro" id="IPR037224">
    <property type="entry name" value="PapC_N_sf"/>
</dbReference>
<dbReference type="InterPro" id="IPR000015">
    <property type="entry name" value="Fimb_usher"/>
</dbReference>
<keyword evidence="9 10" id="KW-0998">Cell outer membrane</keyword>
<keyword evidence="5 10" id="KW-1029">Fimbrium biogenesis</keyword>
<dbReference type="Gene3D" id="2.60.40.3110">
    <property type="match status" value="1"/>
</dbReference>
<dbReference type="GO" id="GO:0009279">
    <property type="term" value="C:cell outer membrane"/>
    <property type="evidence" value="ECO:0007669"/>
    <property type="project" value="UniProtKB-SubCell"/>
</dbReference>
<evidence type="ECO:0000256" key="1">
    <source>
        <dbReference type="ARBA" id="ARBA00004571"/>
    </source>
</evidence>
<accession>A0A4U9D1P0</accession>
<keyword evidence="4" id="KW-1134">Transmembrane beta strand</keyword>
<feature type="chain" id="PRO_5020615766" evidence="11">
    <location>
        <begin position="22"/>
        <end position="847"/>
    </location>
</feature>
<comment type="subcellular location">
    <subcellularLocation>
        <location evidence="1 10">Cell outer membrane</location>
        <topology evidence="1 10">Multi-pass membrane protein</topology>
    </subcellularLocation>
</comment>
<dbReference type="Gene3D" id="3.10.20.410">
    <property type="match status" value="1"/>
</dbReference>
<dbReference type="Pfam" id="PF13954">
    <property type="entry name" value="PapC_N"/>
    <property type="match status" value="1"/>
</dbReference>
<dbReference type="InterPro" id="IPR025885">
    <property type="entry name" value="PapC_N"/>
</dbReference>